<dbReference type="AlphaFoldDB" id="A0A2P5EHK2"/>
<organism evidence="1 2">
    <name type="scientific">Trema orientale</name>
    <name type="common">Charcoal tree</name>
    <name type="synonym">Celtis orientalis</name>
    <dbReference type="NCBI Taxonomy" id="63057"/>
    <lineage>
        <taxon>Eukaryota</taxon>
        <taxon>Viridiplantae</taxon>
        <taxon>Streptophyta</taxon>
        <taxon>Embryophyta</taxon>
        <taxon>Tracheophyta</taxon>
        <taxon>Spermatophyta</taxon>
        <taxon>Magnoliopsida</taxon>
        <taxon>eudicotyledons</taxon>
        <taxon>Gunneridae</taxon>
        <taxon>Pentapetalae</taxon>
        <taxon>rosids</taxon>
        <taxon>fabids</taxon>
        <taxon>Rosales</taxon>
        <taxon>Cannabaceae</taxon>
        <taxon>Trema</taxon>
    </lineage>
</organism>
<protein>
    <submittedName>
        <fullName evidence="1">Uncharacterized protein</fullName>
    </submittedName>
</protein>
<accession>A0A2P5EHK2</accession>
<sequence length="50" mass="5295">VKNDLKKIALFPGGGAAAPVCAHRDLRVALQRHSRGAAVPPVSSVALWHR</sequence>
<keyword evidence="2" id="KW-1185">Reference proteome</keyword>
<dbReference type="Proteomes" id="UP000237000">
    <property type="component" value="Unassembled WGS sequence"/>
</dbReference>
<name>A0A2P5EHK2_TREOI</name>
<evidence type="ECO:0000313" key="1">
    <source>
        <dbReference type="EMBL" id="PON85026.1"/>
    </source>
</evidence>
<reference evidence="2" key="1">
    <citation type="submission" date="2016-06" db="EMBL/GenBank/DDBJ databases">
        <title>Parallel loss of symbiosis genes in relatives of nitrogen-fixing non-legume Parasponia.</title>
        <authorList>
            <person name="Van Velzen R."/>
            <person name="Holmer R."/>
            <person name="Bu F."/>
            <person name="Rutten L."/>
            <person name="Van Zeijl A."/>
            <person name="Liu W."/>
            <person name="Santuari L."/>
            <person name="Cao Q."/>
            <person name="Sharma T."/>
            <person name="Shen D."/>
            <person name="Roswanjaya Y."/>
            <person name="Wardhani T."/>
            <person name="Kalhor M.S."/>
            <person name="Jansen J."/>
            <person name="Van den Hoogen J."/>
            <person name="Gungor B."/>
            <person name="Hartog M."/>
            <person name="Hontelez J."/>
            <person name="Verver J."/>
            <person name="Yang W.-C."/>
            <person name="Schijlen E."/>
            <person name="Repin R."/>
            <person name="Schilthuizen M."/>
            <person name="Schranz E."/>
            <person name="Heidstra R."/>
            <person name="Miyata K."/>
            <person name="Fedorova E."/>
            <person name="Kohlen W."/>
            <person name="Bisseling T."/>
            <person name="Smit S."/>
            <person name="Geurts R."/>
        </authorList>
    </citation>
    <scope>NUCLEOTIDE SEQUENCE [LARGE SCALE GENOMIC DNA]</scope>
    <source>
        <strain evidence="2">cv. RG33-2</strain>
    </source>
</reference>
<proteinExistence type="predicted"/>
<feature type="non-terminal residue" evidence="1">
    <location>
        <position position="1"/>
    </location>
</feature>
<comment type="caution">
    <text evidence="1">The sequence shown here is derived from an EMBL/GenBank/DDBJ whole genome shotgun (WGS) entry which is preliminary data.</text>
</comment>
<gene>
    <name evidence="1" type="ORF">TorRG33x02_191260</name>
</gene>
<dbReference type="InParanoid" id="A0A2P5EHK2"/>
<dbReference type="EMBL" id="JXTC01000153">
    <property type="protein sequence ID" value="PON85026.1"/>
    <property type="molecule type" value="Genomic_DNA"/>
</dbReference>
<evidence type="ECO:0000313" key="2">
    <source>
        <dbReference type="Proteomes" id="UP000237000"/>
    </source>
</evidence>